<name>A0AA90TXU1_9EURY</name>
<reference evidence="1 2" key="1">
    <citation type="submission" date="2023-07" db="EMBL/GenBank/DDBJ databases">
        <title>Genomic Encyclopedia of Type Strains, Phase IV (KMG-IV): sequencing the most valuable type-strain genomes for metagenomic binning, comparative biology and taxonomic classification.</title>
        <authorList>
            <person name="Goeker M."/>
        </authorList>
    </citation>
    <scope>NUCLEOTIDE SEQUENCE [LARGE SCALE GENOMIC DNA]</scope>
    <source>
        <strain evidence="1 2">DSM 17273</strain>
    </source>
</reference>
<gene>
    <name evidence="1" type="ORF">J2750_000510</name>
</gene>
<accession>A0AA90TXU1</accession>
<evidence type="ECO:0000313" key="1">
    <source>
        <dbReference type="EMBL" id="MDR6222078.1"/>
    </source>
</evidence>
<organism evidence="1 2">
    <name type="scientific">Methanococcoides alaskense</name>
    <dbReference type="NCBI Taxonomy" id="325778"/>
    <lineage>
        <taxon>Archaea</taxon>
        <taxon>Methanobacteriati</taxon>
        <taxon>Methanobacteriota</taxon>
        <taxon>Stenosarchaea group</taxon>
        <taxon>Methanomicrobia</taxon>
        <taxon>Methanosarcinales</taxon>
        <taxon>Methanosarcinaceae</taxon>
        <taxon>Methanococcoides</taxon>
    </lineage>
</organism>
<proteinExistence type="predicted"/>
<evidence type="ECO:0000313" key="2">
    <source>
        <dbReference type="Proteomes" id="UP001185015"/>
    </source>
</evidence>
<dbReference type="Proteomes" id="UP001185015">
    <property type="component" value="Unassembled WGS sequence"/>
</dbReference>
<dbReference type="EMBL" id="JAVDQI010000001">
    <property type="protein sequence ID" value="MDR6222078.1"/>
    <property type="molecule type" value="Genomic_DNA"/>
</dbReference>
<comment type="caution">
    <text evidence="1">The sequence shown here is derived from an EMBL/GenBank/DDBJ whole genome shotgun (WGS) entry which is preliminary data.</text>
</comment>
<protein>
    <submittedName>
        <fullName evidence="1">Uncharacterized protein</fullName>
    </submittedName>
</protein>
<dbReference type="AlphaFoldDB" id="A0AA90TXU1"/>
<keyword evidence="2" id="KW-1185">Reference proteome</keyword>
<sequence>MSNNNAVVTAVRITVIVTIGIKRTGDIEKWDMCLRYPL</sequence>